<dbReference type="Proteomes" id="UP000696280">
    <property type="component" value="Unassembled WGS sequence"/>
</dbReference>
<evidence type="ECO:0000313" key="2">
    <source>
        <dbReference type="Proteomes" id="UP000696280"/>
    </source>
</evidence>
<proteinExistence type="predicted"/>
<dbReference type="EMBL" id="CAJVRL010000049">
    <property type="protein sequence ID" value="CAG8953019.1"/>
    <property type="molecule type" value="Genomic_DNA"/>
</dbReference>
<comment type="caution">
    <text evidence="1">The sequence shown here is derived from an EMBL/GenBank/DDBJ whole genome shotgun (WGS) entry which is preliminary data.</text>
</comment>
<evidence type="ECO:0000313" key="1">
    <source>
        <dbReference type="EMBL" id="CAG8953019.1"/>
    </source>
</evidence>
<organism evidence="1 2">
    <name type="scientific">Hymenoscyphus fraxineus</name>
    <dbReference type="NCBI Taxonomy" id="746836"/>
    <lineage>
        <taxon>Eukaryota</taxon>
        <taxon>Fungi</taxon>
        <taxon>Dikarya</taxon>
        <taxon>Ascomycota</taxon>
        <taxon>Pezizomycotina</taxon>
        <taxon>Leotiomycetes</taxon>
        <taxon>Helotiales</taxon>
        <taxon>Helotiaceae</taxon>
        <taxon>Hymenoscyphus</taxon>
    </lineage>
</organism>
<name>A0A9N9KT64_9HELO</name>
<gene>
    <name evidence="1" type="ORF">HYFRA_00003211</name>
</gene>
<accession>A0A9N9KT64</accession>
<sequence>MNSNTAVTRARFEDNICQKLQFSEGFLSSANPASVGKRTKNAALRRKVRVTFDDQFVATSIEAEVDMMALKTTL</sequence>
<keyword evidence="2" id="KW-1185">Reference proteome</keyword>
<reference evidence="1" key="1">
    <citation type="submission" date="2021-07" db="EMBL/GenBank/DDBJ databases">
        <authorList>
            <person name="Durling M."/>
        </authorList>
    </citation>
    <scope>NUCLEOTIDE SEQUENCE</scope>
</reference>
<dbReference type="AlphaFoldDB" id="A0A9N9KT64"/>
<protein>
    <submittedName>
        <fullName evidence="1">Uncharacterized protein</fullName>
    </submittedName>
</protein>